<dbReference type="AlphaFoldDB" id="A0AA41UKY2"/>
<dbReference type="InterPro" id="IPR012341">
    <property type="entry name" value="6hp_glycosidase-like_sf"/>
</dbReference>
<evidence type="ECO:0000259" key="1">
    <source>
        <dbReference type="Pfam" id="PF03190"/>
    </source>
</evidence>
<comment type="caution">
    <text evidence="2">The sequence shown here is derived from an EMBL/GenBank/DDBJ whole genome shotgun (WGS) entry which is preliminary data.</text>
</comment>
<dbReference type="GO" id="GO:0005975">
    <property type="term" value="P:carbohydrate metabolic process"/>
    <property type="evidence" value="ECO:0007669"/>
    <property type="project" value="InterPro"/>
</dbReference>
<proteinExistence type="predicted"/>
<dbReference type="Pfam" id="PF03190">
    <property type="entry name" value="Thioredox_DsbH"/>
    <property type="match status" value="1"/>
</dbReference>
<protein>
    <submittedName>
        <fullName evidence="2">Thioredoxin domain-containing protein</fullName>
    </submittedName>
</protein>
<evidence type="ECO:0000313" key="2">
    <source>
        <dbReference type="EMBL" id="MCJ8501912.1"/>
    </source>
</evidence>
<dbReference type="SUPFAM" id="SSF52833">
    <property type="entry name" value="Thioredoxin-like"/>
    <property type="match status" value="1"/>
</dbReference>
<dbReference type="Gene3D" id="3.40.30.10">
    <property type="entry name" value="Glutaredoxin"/>
    <property type="match status" value="1"/>
</dbReference>
<dbReference type="PIRSF" id="PIRSF006402">
    <property type="entry name" value="UCP006402_thioredoxin"/>
    <property type="match status" value="1"/>
</dbReference>
<dbReference type="Proteomes" id="UP001165427">
    <property type="component" value="Unassembled WGS sequence"/>
</dbReference>
<dbReference type="SUPFAM" id="SSF48208">
    <property type="entry name" value="Six-hairpin glycosidases"/>
    <property type="match status" value="1"/>
</dbReference>
<feature type="domain" description="Spermatogenesis-associated protein 20-like TRX" evidence="1">
    <location>
        <begin position="2"/>
        <end position="163"/>
    </location>
</feature>
<dbReference type="EMBL" id="JALJRB010000018">
    <property type="protein sequence ID" value="MCJ8501912.1"/>
    <property type="molecule type" value="Genomic_DNA"/>
</dbReference>
<dbReference type="InterPro" id="IPR004879">
    <property type="entry name" value="Ssp411-like_TRX"/>
</dbReference>
<accession>A0AA41UKY2</accession>
<dbReference type="RefSeq" id="WP_246911326.1">
    <property type="nucleotide sequence ID" value="NZ_JALJRB010000018.1"/>
</dbReference>
<keyword evidence="3" id="KW-1185">Reference proteome</keyword>
<dbReference type="InterPro" id="IPR008928">
    <property type="entry name" value="6-hairpin_glycosidase_sf"/>
</dbReference>
<gene>
    <name evidence="2" type="ORF">MRX98_15110</name>
</gene>
<evidence type="ECO:0000313" key="3">
    <source>
        <dbReference type="Proteomes" id="UP001165427"/>
    </source>
</evidence>
<name>A0AA41UKY2_9BACT</name>
<organism evidence="2 3">
    <name type="scientific">Desulfatitalea alkaliphila</name>
    <dbReference type="NCBI Taxonomy" id="2929485"/>
    <lineage>
        <taxon>Bacteria</taxon>
        <taxon>Pseudomonadati</taxon>
        <taxon>Thermodesulfobacteriota</taxon>
        <taxon>Desulfobacteria</taxon>
        <taxon>Desulfobacterales</taxon>
        <taxon>Desulfosarcinaceae</taxon>
        <taxon>Desulfatitalea</taxon>
    </lineage>
</organism>
<dbReference type="InterPro" id="IPR036249">
    <property type="entry name" value="Thioredoxin-like_sf"/>
</dbReference>
<sequence length="606" mass="68663">MPNRLINEQSPYLRQHAHNPVDWYPWGPEAFETARRENKPVFLSVGYATCHWCHVMERESFEDPEAAAALNNSFVCVKVDREERPDIDTLYMTACQLVTGGGGWPMTIVMTPDKQPFFAGTYIPKESGVGRLGLMDLCSRISELWRQKPERVLASGEALIGHLQEAFVYDDDPSGPDRAVIDQAVKATLDRRDPQYGGFDSAPKFPTAHRLLFLLDVHRRTRAPEVLSAVKETLTAMRLGGLWDHVGFGFHRYSTDRQWLLPHFEKMLYDQAFLALAYLEGYAADGDPLFARTAQEIFTYVLRDMTDPQGGFYTAEDADSEGEEGKWCVWTLDEFRAHAAADKDEVPWERIINVQAEGNFLEEATGHRTGANILHLTASWEEWARRLQMAPEELSRRWENLRQRLLATRVQRVPPLKDDKILTDWNGMMIAAMARGAEVLDRPAYLAAARKAATFIWENMRDEKGQLLHRHRSGQTAIDATANDYAFLIMGLIALHQADPGGPWLERAAALQDAMDDDFHDGARGGYFLTAADRSDLPVQPKEIYDGAVPSANAVTLHNLLHLHRLTGDFRWRDEALVLINAFGGSLRRQSVAYLHTLAGWELYLR</sequence>
<dbReference type="Gene3D" id="1.50.10.10">
    <property type="match status" value="2"/>
</dbReference>
<dbReference type="PANTHER" id="PTHR42899:SF1">
    <property type="entry name" value="SPERMATOGENESIS-ASSOCIATED PROTEIN 20"/>
    <property type="match status" value="1"/>
</dbReference>
<reference evidence="2" key="1">
    <citation type="submission" date="2022-04" db="EMBL/GenBank/DDBJ databases">
        <title>Desulfatitalea alkaliphila sp. nov., a novel anaerobic sulfate-reducing bacterium isolated from terrestrial mud volcano, Taman Peninsula, Russia.</title>
        <authorList>
            <person name="Khomyakova M.A."/>
            <person name="Merkel A.Y."/>
            <person name="Slobodkin A.I."/>
        </authorList>
    </citation>
    <scope>NUCLEOTIDE SEQUENCE</scope>
    <source>
        <strain evidence="2">M08but</strain>
    </source>
</reference>
<dbReference type="InterPro" id="IPR024705">
    <property type="entry name" value="Ssp411"/>
</dbReference>
<dbReference type="CDD" id="cd02955">
    <property type="entry name" value="SSP411"/>
    <property type="match status" value="1"/>
</dbReference>
<dbReference type="PANTHER" id="PTHR42899">
    <property type="entry name" value="SPERMATOGENESIS-ASSOCIATED PROTEIN 20"/>
    <property type="match status" value="1"/>
</dbReference>